<feature type="region of interest" description="Disordered" evidence="1">
    <location>
        <begin position="346"/>
        <end position="454"/>
    </location>
</feature>
<feature type="compositionally biased region" description="Basic and acidic residues" evidence="1">
    <location>
        <begin position="355"/>
        <end position="371"/>
    </location>
</feature>
<evidence type="ECO:0000256" key="1">
    <source>
        <dbReference type="SAM" id="MobiDB-lite"/>
    </source>
</evidence>
<sequence length="604" mass="68315">MMRFLEENVLKPVDPTIGDSDDWPTFELVDVFVYQADDPQTPTSLLVADSDSPVVVEGRLESVDRGLARHLIQKRSLPKDIKIVNVKKFAYGQYENGQLALWAAGRTGWFEIRPSEDYAPVFDEMTEAVRVLYYLEDEYRHLTKKRARRKMKGALSIGLQKYAVAHDLEDASEDDVAEIFYKHHNFLFATMLKKSEKPPPWARSPIMKHLKKEFPEEYALAQEKVNRAVSDSDDESDEDEEEESSQSVEVPPEPTANDEEDEQVQVIIEAMRGVKAQKKLLYKQVTLDLLAKALCETEVESLAEANELIFAHRDSLIRALKTTPPGNWWTQSQVYKRLVTTPIQPLPLRRSASNKRSDRRTSTMSDSEHPIVIDSDSDELNLTPAAQTSRKGRKGRKGKSVLRPRSSKYANKAAGRRGRLPQPKEEEADEDDMEVEPFISPSTRMTQTEAQGRSGKQLLDQLFSESDEDEPADPDDESLPVQWKKPDGIIEQASLKLVEEPLPSTVAQGPGDTWTCTFDGCSHKVYGASTPGGKDRIKIHFRSHADGPEQLIDLVYQEQRPYLPVNNLINRLRAMAEEQAADGTQPSGEDAKAPRFPKPINRKY</sequence>
<evidence type="ECO:0000313" key="3">
    <source>
        <dbReference type="Proteomes" id="UP000076632"/>
    </source>
</evidence>
<dbReference type="AlphaFoldDB" id="A0A165JSZ1"/>
<dbReference type="STRING" id="1328760.A0A165JSZ1"/>
<evidence type="ECO:0008006" key="4">
    <source>
        <dbReference type="Google" id="ProtNLM"/>
    </source>
</evidence>
<dbReference type="GeneID" id="28899177"/>
<gene>
    <name evidence="2" type="ORF">L228DRAFT_257991</name>
</gene>
<organism evidence="2 3">
    <name type="scientific">Xylona heveae (strain CBS 132557 / TC161)</name>
    <dbReference type="NCBI Taxonomy" id="1328760"/>
    <lineage>
        <taxon>Eukaryota</taxon>
        <taxon>Fungi</taxon>
        <taxon>Dikarya</taxon>
        <taxon>Ascomycota</taxon>
        <taxon>Pezizomycotina</taxon>
        <taxon>Xylonomycetes</taxon>
        <taxon>Xylonales</taxon>
        <taxon>Xylonaceae</taxon>
        <taxon>Xylona</taxon>
    </lineage>
</organism>
<feature type="compositionally biased region" description="Basic residues" evidence="1">
    <location>
        <begin position="390"/>
        <end position="406"/>
    </location>
</feature>
<feature type="compositionally biased region" description="Acidic residues" evidence="1">
    <location>
        <begin position="231"/>
        <end position="244"/>
    </location>
</feature>
<dbReference type="Proteomes" id="UP000076632">
    <property type="component" value="Unassembled WGS sequence"/>
</dbReference>
<proteinExistence type="predicted"/>
<feature type="compositionally biased region" description="Polar residues" evidence="1">
    <location>
        <begin position="440"/>
        <end position="451"/>
    </location>
</feature>
<protein>
    <recommendedName>
        <fullName evidence="4">DNA (cytosine-5)-methyltransferase 1 replication foci domain-containing protein</fullName>
    </recommendedName>
</protein>
<feature type="region of interest" description="Disordered" evidence="1">
    <location>
        <begin position="577"/>
        <end position="604"/>
    </location>
</feature>
<feature type="compositionally biased region" description="Acidic residues" evidence="1">
    <location>
        <begin position="426"/>
        <end position="435"/>
    </location>
</feature>
<accession>A0A165JSZ1</accession>
<name>A0A165JSZ1_XYLHT</name>
<reference evidence="2 3" key="1">
    <citation type="journal article" date="2016" name="Fungal Biol.">
        <title>The genome of Xylona heveae provides a window into fungal endophytism.</title>
        <authorList>
            <person name="Gazis R."/>
            <person name="Kuo A."/>
            <person name="Riley R."/>
            <person name="LaButti K."/>
            <person name="Lipzen A."/>
            <person name="Lin J."/>
            <person name="Amirebrahimi M."/>
            <person name="Hesse C.N."/>
            <person name="Spatafora J.W."/>
            <person name="Henrissat B."/>
            <person name="Hainaut M."/>
            <person name="Grigoriev I.V."/>
            <person name="Hibbett D.S."/>
        </authorList>
    </citation>
    <scope>NUCLEOTIDE SEQUENCE [LARGE SCALE GENOMIC DNA]</scope>
    <source>
        <strain evidence="2 3">TC161</strain>
    </source>
</reference>
<keyword evidence="3" id="KW-1185">Reference proteome</keyword>
<feature type="region of interest" description="Disordered" evidence="1">
    <location>
        <begin position="226"/>
        <end position="260"/>
    </location>
</feature>
<evidence type="ECO:0000313" key="2">
    <source>
        <dbReference type="EMBL" id="KZF26582.1"/>
    </source>
</evidence>
<dbReference type="EMBL" id="KV407454">
    <property type="protein sequence ID" value="KZF26582.1"/>
    <property type="molecule type" value="Genomic_DNA"/>
</dbReference>
<dbReference type="InParanoid" id="A0A165JSZ1"/>
<dbReference type="OrthoDB" id="5382953at2759"/>
<dbReference type="OMA" id="NGPRDSW"/>
<dbReference type="RefSeq" id="XP_018192137.1">
    <property type="nucleotide sequence ID" value="XM_018334040.1"/>
</dbReference>